<dbReference type="GeneID" id="136811263"/>
<feature type="compositionally biased region" description="Low complexity" evidence="2">
    <location>
        <begin position="1416"/>
        <end position="1433"/>
    </location>
</feature>
<feature type="compositionally biased region" description="Acidic residues" evidence="2">
    <location>
        <begin position="289"/>
        <end position="315"/>
    </location>
</feature>
<feature type="compositionally biased region" description="Basic residues" evidence="2">
    <location>
        <begin position="21"/>
        <end position="31"/>
    </location>
</feature>
<evidence type="ECO:0000313" key="4">
    <source>
        <dbReference type="EnsemblMetazoa" id="CLYHEMP007955.1"/>
    </source>
</evidence>
<feature type="region of interest" description="Disordered" evidence="2">
    <location>
        <begin position="1212"/>
        <end position="1300"/>
    </location>
</feature>
<feature type="region of interest" description="Disordered" evidence="2">
    <location>
        <begin position="1399"/>
        <end position="1462"/>
    </location>
</feature>
<evidence type="ECO:0000256" key="2">
    <source>
        <dbReference type="SAM" id="MobiDB-lite"/>
    </source>
</evidence>
<feature type="compositionally biased region" description="Basic and acidic residues" evidence="2">
    <location>
        <begin position="264"/>
        <end position="288"/>
    </location>
</feature>
<feature type="region of interest" description="Disordered" evidence="2">
    <location>
        <begin position="1354"/>
        <end position="1386"/>
    </location>
</feature>
<sequence length="1462" mass="158263">MMSSKGKNVPDPKVGKNSTQSRKKNPRRSQRHLSNGDPVDDSKERASKRGRDSNKDFDGNYEAEFPQELYKSVIDLVPSTEYNCEPTEKPAPPGTQVNLHGVILHETQDGLLVLNVRWRNQVFSGALIDVEKTKWASERVSAEGNSELSKFTSTQPPIKKLRIPTSALRQQHDDSDSSGSTKKKAGTTSPTTSGKSKSRTGTSKKRGVTASVEPVSPPPDDPQTTPKKSKVKPLTNGDAATATFECPETNCRKRYKNKNGLAYHMEKTHPPTPKKAESYEEKDIKSDDSDSGDDNFVIDEKAGDDDDEEEENPTEDESKSNVVSQPSSDDVKMDDIKPDNNSESKNGPKTESPSTSETVPMEIDNSTTPKKENEGVKMEKEAKPSVKSEETKNVDIPTPVKDEKPVMPITVVPSVSTLVQSGHSITIIKSSDKNDTKHLLDSKDPKSKMMPTPGGASNIQVMRAAPTTNLNYGQALAQQAPPPSIVVVKSEEERQRQGSTKIIHHADPAEQLNELFNGRPVAQPQGHPPFNTALGGSINPQKFPDGMNTGLSKQQQLILVHQQQQQKQQQLQNKQLPQQNIPLTQQSSASHPTLTTALSTNFLPATSMVNLPLPKPTLSSKPSLEIKPNTYNLLNNPTTKVMGYGEEFFNKPLAGTGSVESRQPLKQEERVDDSDDEGAATTDLVLSAVHRVYPQKEKDLQSTAEPAVLDARPFKVNTVLTTLASVATVPTATFGAGTLSGLIGARPQQGFENALLFKDFASKVANEGANLGANLNFYQGKYPLVISDHQKTVSPQILRPITDSNGQSLTILPSIIGSSNSELKSNVLNINSSAPGGASSIPSGAGGAAESAKTSLLHQRLMLNEDTSAAASNKNFIPPSNVKPNNGAHPSQYGLPTQKQDMSSAASEYRLSNDKVSVTTSMTLTRMPEKMKVGLPGQGGLRINPPPDERGPPSRSQHPDNLKEAMLQPKELSGSSQYRQLPITKSLARGEMPNALFAAAAGVPPSSLGAVASSPSVAGGIDNRRKMLMNRTTSTIPIAPAPPSTTSMSRATDPSVIGSGEYAGPEGNRENYMHRFTLTSDKRLVSSPAENRGRPKKIRVEKTETIPIGTAQEMARSRGAMESPSARSRASESPIGRKVTSPVVRASVIQGQLHPVVGQTSIADHTSPPKNDHHLFQLSRGGGEHGGPVMDERARFGQPAKMSTMDARAIPGSITEKNIKSPPGMGSYYNQPPNQRQRILSPPTSRSPAISPRVSNESIPRSPSPGIFSHEHGKPYHPYPVENREKYGFGHPGGPPGEHARISEQIRKQELHRSVSDQGRVIADPRKSVLSPREGISINPPFNRQLHEDYANFTRHQSPRAEMAPRDIPPRPSSMYEHRSLEDSAEQARILASTRDRFMMAPGLSSQQPLYNVGRSGTPPSSGAPTPSSHHSSNLVLGRADGSILSKNLNYEPSARPGEQKR</sequence>
<proteinExistence type="predicted"/>
<feature type="domain" description="C2H2-type" evidence="3">
    <location>
        <begin position="244"/>
        <end position="269"/>
    </location>
</feature>
<dbReference type="InterPro" id="IPR013087">
    <property type="entry name" value="Znf_C2H2_type"/>
</dbReference>
<feature type="compositionally biased region" description="Basic and acidic residues" evidence="2">
    <location>
        <begin position="947"/>
        <end position="960"/>
    </location>
</feature>
<dbReference type="RefSeq" id="XP_066923979.1">
    <property type="nucleotide sequence ID" value="XM_067067878.1"/>
</dbReference>
<feature type="region of interest" description="Disordered" evidence="2">
    <location>
        <begin position="654"/>
        <end position="679"/>
    </location>
</feature>
<feature type="compositionally biased region" description="Low complexity" evidence="2">
    <location>
        <begin position="186"/>
        <end position="195"/>
    </location>
</feature>
<dbReference type="Proteomes" id="UP000594262">
    <property type="component" value="Unplaced"/>
</dbReference>
<dbReference type="PROSITE" id="PS00028">
    <property type="entry name" value="ZINC_FINGER_C2H2_1"/>
    <property type="match status" value="1"/>
</dbReference>
<evidence type="ECO:0000256" key="1">
    <source>
        <dbReference type="PROSITE-ProRule" id="PRU00042"/>
    </source>
</evidence>
<name>A0A7M5VBS0_9CNID</name>
<organism evidence="4 5">
    <name type="scientific">Clytia hemisphaerica</name>
    <dbReference type="NCBI Taxonomy" id="252671"/>
    <lineage>
        <taxon>Eukaryota</taxon>
        <taxon>Metazoa</taxon>
        <taxon>Cnidaria</taxon>
        <taxon>Hydrozoa</taxon>
        <taxon>Hydroidolina</taxon>
        <taxon>Leptothecata</taxon>
        <taxon>Obeliida</taxon>
        <taxon>Clytiidae</taxon>
        <taxon>Clytia</taxon>
    </lineage>
</organism>
<evidence type="ECO:0000313" key="5">
    <source>
        <dbReference type="Proteomes" id="UP000594262"/>
    </source>
</evidence>
<reference evidence="4" key="1">
    <citation type="submission" date="2021-01" db="UniProtKB">
        <authorList>
            <consortium name="EnsemblMetazoa"/>
        </authorList>
    </citation>
    <scope>IDENTIFICATION</scope>
</reference>
<feature type="compositionally biased region" description="Basic and acidic residues" evidence="2">
    <location>
        <begin position="369"/>
        <end position="393"/>
    </location>
</feature>
<feature type="compositionally biased region" description="Basic and acidic residues" evidence="2">
    <location>
        <begin position="329"/>
        <end position="348"/>
    </location>
</feature>
<keyword evidence="1" id="KW-0862">Zinc</keyword>
<feature type="compositionally biased region" description="Polar residues" evidence="2">
    <location>
        <begin position="1228"/>
        <end position="1261"/>
    </location>
</feature>
<keyword evidence="1" id="KW-0479">Metal-binding</keyword>
<dbReference type="PROSITE" id="PS50157">
    <property type="entry name" value="ZINC_FINGER_C2H2_2"/>
    <property type="match status" value="1"/>
</dbReference>
<feature type="region of interest" description="Disordered" evidence="2">
    <location>
        <begin position="1160"/>
        <end position="1190"/>
    </location>
</feature>
<feature type="compositionally biased region" description="Basic and acidic residues" evidence="2">
    <location>
        <begin position="40"/>
        <end position="58"/>
    </location>
</feature>
<dbReference type="OrthoDB" id="5863628at2759"/>
<feature type="compositionally biased region" description="Basic residues" evidence="2">
    <location>
        <begin position="196"/>
        <end position="207"/>
    </location>
</feature>
<evidence type="ECO:0000259" key="3">
    <source>
        <dbReference type="PROSITE" id="PS50157"/>
    </source>
</evidence>
<feature type="compositionally biased region" description="Polar residues" evidence="2">
    <location>
        <begin position="143"/>
        <end position="156"/>
    </location>
</feature>
<feature type="region of interest" description="Disordered" evidence="2">
    <location>
        <begin position="871"/>
        <end position="911"/>
    </location>
</feature>
<keyword evidence="1" id="KW-0863">Zinc-finger</keyword>
<feature type="compositionally biased region" description="Polar residues" evidence="2">
    <location>
        <begin position="349"/>
        <end position="368"/>
    </location>
</feature>
<dbReference type="SMART" id="SM00355">
    <property type="entry name" value="ZnF_C2H2"/>
    <property type="match status" value="1"/>
</dbReference>
<feature type="region of interest" description="Disordered" evidence="2">
    <location>
        <begin position="139"/>
        <end position="401"/>
    </location>
</feature>
<dbReference type="EnsemblMetazoa" id="CLYHEMT007955.1">
    <property type="protein sequence ID" value="CLYHEMP007955.1"/>
    <property type="gene ID" value="CLYHEMG007955"/>
</dbReference>
<feature type="compositionally biased region" description="Low complexity" evidence="2">
    <location>
        <begin position="1122"/>
        <end position="1134"/>
    </location>
</feature>
<dbReference type="GO" id="GO:0008270">
    <property type="term" value="F:zinc ion binding"/>
    <property type="evidence" value="ECO:0007669"/>
    <property type="project" value="UniProtKB-KW"/>
</dbReference>
<feature type="compositionally biased region" description="Polar residues" evidence="2">
    <location>
        <begin position="894"/>
        <end position="906"/>
    </location>
</feature>
<keyword evidence="5" id="KW-1185">Reference proteome</keyword>
<feature type="region of interest" description="Disordered" evidence="2">
    <location>
        <begin position="1"/>
        <end position="60"/>
    </location>
</feature>
<feature type="region of interest" description="Disordered" evidence="2">
    <location>
        <begin position="1111"/>
        <end position="1139"/>
    </location>
</feature>
<protein>
    <recommendedName>
        <fullName evidence="3">C2H2-type domain-containing protein</fullName>
    </recommendedName>
</protein>
<accession>A0A7M5VBS0</accession>
<feature type="region of interest" description="Disordered" evidence="2">
    <location>
        <begin position="931"/>
        <end position="960"/>
    </location>
</feature>